<dbReference type="PROSITE" id="PS00211">
    <property type="entry name" value="ABC_TRANSPORTER_1"/>
    <property type="match status" value="1"/>
</dbReference>
<dbReference type="SUPFAM" id="SSF52540">
    <property type="entry name" value="P-loop containing nucleoside triphosphate hydrolases"/>
    <property type="match status" value="1"/>
</dbReference>
<feature type="domain" description="ABC transporter" evidence="5">
    <location>
        <begin position="12"/>
        <end position="346"/>
    </location>
</feature>
<reference evidence="6" key="1">
    <citation type="submission" date="2023-11" db="EMBL/GenBank/DDBJ databases">
        <title>Completed genome sequence of Mycoplasma equirhinis type strain M432/72.</title>
        <authorList>
            <person name="Spergser J."/>
        </authorList>
    </citation>
    <scope>NUCLEOTIDE SEQUENCE [LARGE SCALE GENOMIC DNA]</scope>
    <source>
        <strain evidence="6">M432/72</strain>
    </source>
</reference>
<dbReference type="InterPro" id="IPR013563">
    <property type="entry name" value="Oligopep_ABC_C"/>
</dbReference>
<gene>
    <name evidence="6" type="ORF">R9B83_01105</name>
</gene>
<sequence>MNKNFEDKKVILSIDNLKKYFVNQGFINKAVDGVSFDVHEGEIVGLIGESGSGKTTVGRTILRLYDDYNGFVRLDDKIISGKRISFGLNKYLRKNVQMIFQDPHASLNGQQNVYTILKEPLKVNHIMKSKIADIFKDWMEVKKAFKYTFQIEAMKLELQNYKEINRLAEPLFTKWVKSFEELKLDPELSKEDNFTLFFGYLEERQHVESAIINNMYSNTAKLIEFYYDKQAKYRNNELTKPELNYEAAKRTLKKQKQLSKISLNKYNALADYKEAIAELKSFYRMLADLRNENNNTFINFINENKKESSLINIARLTAENLDFYIYNLKNELLFKKRAQIFKQIWYQCHHLKFEQIKKLSLSIDEYSKNFYSQFLESITFESIFDEVSAPLTLELQNKQSELKLLEKQVNEDNPKLLSIKKEIAQLSKKIVNLKNKNFSSVIRKKIVNILNNEFKFDFFEYKKLSSQQESQKNAKLAKLHSKLQNIMGRIASGSQEKPENTAAQLQIHENDLAKATEEYFVARSEMLVSYKAKIEELYSQISKEKAQYKYLVSLQTKCNASYEEFKSLFYKFLENQTAEANAILESKIEQILANAKNKTSEENDKKSKNKLSDLTKKEINSLKDKIDKNNKTLQLNKKMYKSDLTLKEDTIKSFNIEKHYLQKDIKSIYILLGIDHKWVESNLKINDDDTPNDAKHSKWKKTYNFFNSKISFPIAKSLISSLLYKTTIYKSLEDVGLLKQFAYRYPHEFSGGQLQRIVIARALITEPKIIVADEPIASLDISIQAQVVNLLKELCINKNIGLIFIAHDLSMIEYVADKVEIMHLGKIVEKGKTETIYSNPIHPYTINLFKAIPKISNANEKFQNVSFALDYLSEQQYPNIPEIHKVNNEHYIYGTKEQADKWIAEAKQNE</sequence>
<evidence type="ECO:0000256" key="3">
    <source>
        <dbReference type="ARBA" id="ARBA00022741"/>
    </source>
</evidence>
<dbReference type="Gene3D" id="3.40.50.300">
    <property type="entry name" value="P-loop containing nucleotide triphosphate hydrolases"/>
    <property type="match status" value="2"/>
</dbReference>
<name>A0ABZ0PAU8_9BACT</name>
<dbReference type="Pfam" id="PF00005">
    <property type="entry name" value="ABC_tran"/>
    <property type="match status" value="2"/>
</dbReference>
<proteinExistence type="inferred from homology"/>
<dbReference type="Proteomes" id="UP001303601">
    <property type="component" value="Chromosome"/>
</dbReference>
<dbReference type="InterPro" id="IPR027417">
    <property type="entry name" value="P-loop_NTPase"/>
</dbReference>
<organism evidence="6 7">
    <name type="scientific">Metamycoplasma equirhinis</name>
    <dbReference type="NCBI Taxonomy" id="92402"/>
    <lineage>
        <taxon>Bacteria</taxon>
        <taxon>Bacillati</taxon>
        <taxon>Mycoplasmatota</taxon>
        <taxon>Mycoplasmoidales</taxon>
        <taxon>Metamycoplasmataceae</taxon>
        <taxon>Metamycoplasma</taxon>
    </lineage>
</organism>
<dbReference type="EMBL" id="CP137845">
    <property type="protein sequence ID" value="WPB54153.1"/>
    <property type="molecule type" value="Genomic_DNA"/>
</dbReference>
<keyword evidence="4 6" id="KW-0067">ATP-binding</keyword>
<keyword evidence="3" id="KW-0547">Nucleotide-binding</keyword>
<keyword evidence="2" id="KW-0813">Transport</keyword>
<feature type="domain" description="ABC transporter" evidence="5">
    <location>
        <begin position="609"/>
        <end position="849"/>
    </location>
</feature>
<evidence type="ECO:0000256" key="2">
    <source>
        <dbReference type="ARBA" id="ARBA00022448"/>
    </source>
</evidence>
<dbReference type="InterPro" id="IPR003439">
    <property type="entry name" value="ABC_transporter-like_ATP-bd"/>
</dbReference>
<dbReference type="SMART" id="SM00382">
    <property type="entry name" value="AAA"/>
    <property type="match status" value="1"/>
</dbReference>
<dbReference type="PROSITE" id="PS50893">
    <property type="entry name" value="ABC_TRANSPORTER_2"/>
    <property type="match status" value="2"/>
</dbReference>
<dbReference type="InterPro" id="IPR003593">
    <property type="entry name" value="AAA+_ATPase"/>
</dbReference>
<dbReference type="Pfam" id="PF08352">
    <property type="entry name" value="oligo_HPY"/>
    <property type="match status" value="1"/>
</dbReference>
<accession>A0ABZ0PAU8</accession>
<dbReference type="InterPro" id="IPR017871">
    <property type="entry name" value="ABC_transporter-like_CS"/>
</dbReference>
<evidence type="ECO:0000259" key="5">
    <source>
        <dbReference type="PROSITE" id="PS50893"/>
    </source>
</evidence>
<evidence type="ECO:0000313" key="6">
    <source>
        <dbReference type="EMBL" id="WPB54153.1"/>
    </source>
</evidence>
<dbReference type="PANTHER" id="PTHR43776">
    <property type="entry name" value="TRANSPORT ATP-BINDING PROTEIN"/>
    <property type="match status" value="1"/>
</dbReference>
<dbReference type="GeneID" id="94493466"/>
<dbReference type="RefSeq" id="WP_140031713.1">
    <property type="nucleotide sequence ID" value="NZ_CP137845.1"/>
</dbReference>
<evidence type="ECO:0000313" key="7">
    <source>
        <dbReference type="Proteomes" id="UP001303601"/>
    </source>
</evidence>
<evidence type="ECO:0000256" key="1">
    <source>
        <dbReference type="ARBA" id="ARBA00005417"/>
    </source>
</evidence>
<dbReference type="PANTHER" id="PTHR43776:SF7">
    <property type="entry name" value="D,D-DIPEPTIDE TRANSPORT ATP-BINDING PROTEIN DDPF-RELATED"/>
    <property type="match status" value="1"/>
</dbReference>
<keyword evidence="7" id="KW-1185">Reference proteome</keyword>
<comment type="similarity">
    <text evidence="1">Belongs to the ABC transporter superfamily.</text>
</comment>
<dbReference type="InterPro" id="IPR050319">
    <property type="entry name" value="ABC_transp_ATP-bind"/>
</dbReference>
<protein>
    <submittedName>
        <fullName evidence="6">ATP-binding cassette domain-containing protein</fullName>
    </submittedName>
</protein>
<dbReference type="GO" id="GO:0005524">
    <property type="term" value="F:ATP binding"/>
    <property type="evidence" value="ECO:0007669"/>
    <property type="project" value="UniProtKB-KW"/>
</dbReference>
<evidence type="ECO:0000256" key="4">
    <source>
        <dbReference type="ARBA" id="ARBA00022840"/>
    </source>
</evidence>